<feature type="transmembrane region" description="Helical" evidence="8">
    <location>
        <begin position="227"/>
        <end position="248"/>
    </location>
</feature>
<sequence>MEKPKSDHKNEPKLHRGSQQGEDVPRVRNVLLRAICAVYLMAFVSFYCQAEGLYGETGILPTNRVLQNGTLKERLSLLQLAPFIGLSGEGHAAIDLLCLAGATVAFLGLTSRAHCRLLSFIVMWTLYFSLVQILQSFRQQADYLLLEAGFLCILLAPTRLTDGRNPMEEIALLLLKWLVFRFMFASGSVKLASGCPLWWSLDGLQRHYETMPLPTSYSWYTYQLPEVFHRLSTIYVYLSELVVPWLFFAPNRIVRRFAFGWHVFLHANIIGCGNYGFLSPLVLTLMVTLLDDDDKLLVKFLRDTPGPINSERNSGVERRPRGGTVRHQTEPNDSDRNGNRILKVIIVLMLVGSWIIFGIGFSTSEDGYLSFKPNFSRDQYLSVMQSMLHAAPLLVFGLLVRKFLKLLSFQDTVGSLAEGARQFAKNLGLLISTIVAFTVFFMSIVPHSRLLPSTAISSPVMTRAYGGLHSLYVVNQYGRHLTKMRPIRREIILEYTDDLNGTWQEYGFDYKPWTVERASSLPYAGLYFPRFDFKFYDGAASKLDAQRWFYPMVLRLLQHQQPVLDLFDGRHVPSKAPRFIRASLYQFSYTRLSTKSTSGAFWKRERLGDYFSVFSLNAPHLQDKLKQIGYWAADQTETARDTHSWNWLMRWLLDAVRRFVSTIEGSYLVTGLLVAAVSLIYSQRHQSPTEKQ</sequence>
<comment type="subcellular location">
    <subcellularLocation>
        <location evidence="1 8">Endoplasmic reticulum membrane</location>
        <topology evidence="1 8">Multi-pass membrane protein</topology>
    </subcellularLocation>
</comment>
<evidence type="ECO:0000256" key="1">
    <source>
        <dbReference type="ARBA" id="ARBA00004477"/>
    </source>
</evidence>
<keyword evidence="6 8" id="KW-0472">Membrane</keyword>
<dbReference type="Pfam" id="PF06762">
    <property type="entry name" value="LMF1"/>
    <property type="match status" value="1"/>
</dbReference>
<feature type="transmembrane region" description="Helical" evidence="8">
    <location>
        <begin position="92"/>
        <end position="110"/>
    </location>
</feature>
<feature type="transmembrane region" description="Helical" evidence="8">
    <location>
        <begin position="665"/>
        <end position="682"/>
    </location>
</feature>
<reference evidence="12" key="1">
    <citation type="submission" date="2018-01" db="EMBL/GenBank/DDBJ databases">
        <title>An insight into the sialome of Amazonian anophelines.</title>
        <authorList>
            <person name="Ribeiro J.M."/>
            <person name="Scarpassa V."/>
            <person name="Calvo E."/>
        </authorList>
    </citation>
    <scope>NUCLEOTIDE SEQUENCE</scope>
    <source>
        <tissue evidence="12">Salivary glands</tissue>
    </source>
</reference>
<evidence type="ECO:0000256" key="2">
    <source>
        <dbReference type="ARBA" id="ARBA00005512"/>
    </source>
</evidence>
<feature type="transmembrane region" description="Helical" evidence="8">
    <location>
        <begin position="341"/>
        <end position="360"/>
    </location>
</feature>
<name>A0A2M4ALV9_9DIPT</name>
<dbReference type="PANTHER" id="PTHR14463:SF5">
    <property type="entry name" value="LIPASE MATURATION FACTOR 2"/>
    <property type="match status" value="1"/>
</dbReference>
<dbReference type="Pfam" id="PF25179">
    <property type="entry name" value="LMF1_C"/>
    <property type="match status" value="1"/>
</dbReference>
<keyword evidence="5 8" id="KW-1133">Transmembrane helix</keyword>
<organism evidence="12">
    <name type="scientific">Anopheles triannulatus</name>
    <dbReference type="NCBI Taxonomy" id="58253"/>
    <lineage>
        <taxon>Eukaryota</taxon>
        <taxon>Metazoa</taxon>
        <taxon>Ecdysozoa</taxon>
        <taxon>Arthropoda</taxon>
        <taxon>Hexapoda</taxon>
        <taxon>Insecta</taxon>
        <taxon>Pterygota</taxon>
        <taxon>Neoptera</taxon>
        <taxon>Endopterygota</taxon>
        <taxon>Diptera</taxon>
        <taxon>Nematocera</taxon>
        <taxon>Culicoidea</taxon>
        <taxon>Culicidae</taxon>
        <taxon>Anophelinae</taxon>
        <taxon>Anopheles</taxon>
    </lineage>
</organism>
<dbReference type="AlphaFoldDB" id="A0A2M4ALV9"/>
<proteinExistence type="inferred from homology"/>
<evidence type="ECO:0000256" key="8">
    <source>
        <dbReference type="RuleBase" id="RU361229"/>
    </source>
</evidence>
<feature type="domain" description="Lipase maturation factor 1/2 N-terminal" evidence="10">
    <location>
        <begin position="139"/>
        <end position="293"/>
    </location>
</feature>
<dbReference type="InterPro" id="IPR057434">
    <property type="entry name" value="LMF1/2_N"/>
</dbReference>
<feature type="region of interest" description="Disordered" evidence="9">
    <location>
        <begin position="308"/>
        <end position="335"/>
    </location>
</feature>
<comment type="function">
    <text evidence="8">Involved in the maturation of specific proteins in the endoplasmic reticulum.</text>
</comment>
<feature type="transmembrane region" description="Helical" evidence="8">
    <location>
        <begin position="380"/>
        <end position="400"/>
    </location>
</feature>
<evidence type="ECO:0000256" key="9">
    <source>
        <dbReference type="SAM" id="MobiDB-lite"/>
    </source>
</evidence>
<evidence type="ECO:0000256" key="4">
    <source>
        <dbReference type="ARBA" id="ARBA00022824"/>
    </source>
</evidence>
<dbReference type="PANTHER" id="PTHR14463">
    <property type="entry name" value="LIPASE MATURATION FACTOR"/>
    <property type="match status" value="1"/>
</dbReference>
<evidence type="ECO:0000259" key="11">
    <source>
        <dbReference type="Pfam" id="PF25179"/>
    </source>
</evidence>
<evidence type="ECO:0000256" key="7">
    <source>
        <dbReference type="ARBA" id="ARBA00023180"/>
    </source>
</evidence>
<dbReference type="GO" id="GO:0051604">
    <property type="term" value="P:protein maturation"/>
    <property type="evidence" value="ECO:0007669"/>
    <property type="project" value="InterPro"/>
</dbReference>
<feature type="transmembrane region" description="Helical" evidence="8">
    <location>
        <begin position="427"/>
        <end position="445"/>
    </location>
</feature>
<comment type="similarity">
    <text evidence="2 8">Belongs to the lipase maturation factor family.</text>
</comment>
<evidence type="ECO:0000256" key="3">
    <source>
        <dbReference type="ARBA" id="ARBA00022692"/>
    </source>
</evidence>
<evidence type="ECO:0000256" key="6">
    <source>
        <dbReference type="ARBA" id="ARBA00023136"/>
    </source>
</evidence>
<feature type="transmembrane region" description="Helical" evidence="8">
    <location>
        <begin position="173"/>
        <end position="199"/>
    </location>
</feature>
<evidence type="ECO:0000313" key="12">
    <source>
        <dbReference type="EMBL" id="MBW41769.1"/>
    </source>
</evidence>
<feature type="compositionally biased region" description="Basic and acidic residues" evidence="9">
    <location>
        <begin position="1"/>
        <end position="14"/>
    </location>
</feature>
<feature type="transmembrane region" description="Helical" evidence="8">
    <location>
        <begin position="30"/>
        <end position="47"/>
    </location>
</feature>
<feature type="domain" description="Lipase maturation factor 1/2 C-terminal" evidence="11">
    <location>
        <begin position="473"/>
        <end position="611"/>
    </location>
</feature>
<dbReference type="EMBL" id="GGFK01008448">
    <property type="protein sequence ID" value="MBW41769.1"/>
    <property type="molecule type" value="Transcribed_RNA"/>
</dbReference>
<evidence type="ECO:0000256" key="5">
    <source>
        <dbReference type="ARBA" id="ARBA00022989"/>
    </source>
</evidence>
<keyword evidence="4 8" id="KW-0256">Endoplasmic reticulum</keyword>
<dbReference type="InterPro" id="IPR009613">
    <property type="entry name" value="LMF"/>
</dbReference>
<accession>A0A2M4ALV9</accession>
<keyword evidence="3 8" id="KW-0812">Transmembrane</keyword>
<keyword evidence="7" id="KW-0325">Glycoprotein</keyword>
<dbReference type="InterPro" id="IPR057433">
    <property type="entry name" value="LMF1/2_C"/>
</dbReference>
<protein>
    <recommendedName>
        <fullName evidence="8">Lipase maturation factor</fullName>
    </recommendedName>
</protein>
<feature type="region of interest" description="Disordered" evidence="9">
    <location>
        <begin position="1"/>
        <end position="21"/>
    </location>
</feature>
<feature type="transmembrane region" description="Helical" evidence="8">
    <location>
        <begin position="117"/>
        <end position="137"/>
    </location>
</feature>
<dbReference type="GO" id="GO:0005789">
    <property type="term" value="C:endoplasmic reticulum membrane"/>
    <property type="evidence" value="ECO:0007669"/>
    <property type="project" value="UniProtKB-SubCell"/>
</dbReference>
<evidence type="ECO:0000259" key="10">
    <source>
        <dbReference type="Pfam" id="PF06762"/>
    </source>
</evidence>